<organism evidence="3 4">
    <name type="scientific">Zophobas morio</name>
    <dbReference type="NCBI Taxonomy" id="2755281"/>
    <lineage>
        <taxon>Eukaryota</taxon>
        <taxon>Metazoa</taxon>
        <taxon>Ecdysozoa</taxon>
        <taxon>Arthropoda</taxon>
        <taxon>Hexapoda</taxon>
        <taxon>Insecta</taxon>
        <taxon>Pterygota</taxon>
        <taxon>Neoptera</taxon>
        <taxon>Endopterygota</taxon>
        <taxon>Coleoptera</taxon>
        <taxon>Polyphaga</taxon>
        <taxon>Cucujiformia</taxon>
        <taxon>Tenebrionidae</taxon>
        <taxon>Zophobas</taxon>
    </lineage>
</organism>
<dbReference type="Pfam" id="PF00024">
    <property type="entry name" value="PAN_1"/>
    <property type="match status" value="2"/>
</dbReference>
<reference evidence="3" key="1">
    <citation type="journal article" date="2023" name="G3 (Bethesda)">
        <title>Whole genome assemblies of Zophobas morio and Tenebrio molitor.</title>
        <authorList>
            <person name="Kaur S."/>
            <person name="Stinson S.A."/>
            <person name="diCenzo G.C."/>
        </authorList>
    </citation>
    <scope>NUCLEOTIDE SEQUENCE</scope>
    <source>
        <strain evidence="3">QUZm001</strain>
    </source>
</reference>
<evidence type="ECO:0000256" key="1">
    <source>
        <dbReference type="SAM" id="SignalP"/>
    </source>
</evidence>
<sequence>MSWTKRLLFTMMVAAAYTRGQGQDAEAEVVEAPDKLPAPPPSPLDDCDPELIGFELITGYVFSAPGNVLDSIPGTLMLTDCLETCQGNDSCQSVNYETGLCVLFSSNADVLPGALTKSQFPVFTIYAQKNCLGVKPCERAWCIDRVQNYKLQGYTRNKMTAATRQECLEMCLGETEFSCRGRWCTRAGTVIGQAHTIKLRGPRGSTLQDSHRDNYQSLERWLQPHPYILSIKLAYGFRWESSRTPAIHAKRATFLPNRSNFFDNHFEPIETPVPRQCTV</sequence>
<dbReference type="Proteomes" id="UP001168821">
    <property type="component" value="Unassembled WGS sequence"/>
</dbReference>
<keyword evidence="4" id="KW-1185">Reference proteome</keyword>
<dbReference type="InterPro" id="IPR052774">
    <property type="entry name" value="Celegans_DevNeuronal_Protein"/>
</dbReference>
<dbReference type="CDD" id="cd01099">
    <property type="entry name" value="PAN_AP_HGF"/>
    <property type="match status" value="1"/>
</dbReference>
<dbReference type="Gene3D" id="3.50.4.10">
    <property type="entry name" value="Hepatocyte Growth Factor"/>
    <property type="match status" value="1"/>
</dbReference>
<dbReference type="InterPro" id="IPR003609">
    <property type="entry name" value="Pan_app"/>
</dbReference>
<dbReference type="AlphaFoldDB" id="A0AA38M1Z7"/>
<dbReference type="PANTHER" id="PTHR47327">
    <property type="entry name" value="FI18240P1-RELATED"/>
    <property type="match status" value="1"/>
</dbReference>
<feature type="domain" description="Apple" evidence="2">
    <location>
        <begin position="47"/>
        <end position="131"/>
    </location>
</feature>
<protein>
    <recommendedName>
        <fullName evidence="2">Apple domain-containing protein</fullName>
    </recommendedName>
</protein>
<feature type="signal peptide" evidence="1">
    <location>
        <begin position="1"/>
        <end position="22"/>
    </location>
</feature>
<dbReference type="EMBL" id="JALNTZ010000009">
    <property type="protein sequence ID" value="KAJ3640928.1"/>
    <property type="molecule type" value="Genomic_DNA"/>
</dbReference>
<evidence type="ECO:0000313" key="3">
    <source>
        <dbReference type="EMBL" id="KAJ3640928.1"/>
    </source>
</evidence>
<dbReference type="GO" id="GO:0009653">
    <property type="term" value="P:anatomical structure morphogenesis"/>
    <property type="evidence" value="ECO:0007669"/>
    <property type="project" value="TreeGrafter"/>
</dbReference>
<accession>A0AA38M1Z7</accession>
<dbReference type="PANTHER" id="PTHR47327:SF2">
    <property type="entry name" value="FI18240P1-RELATED"/>
    <property type="match status" value="1"/>
</dbReference>
<comment type="caution">
    <text evidence="3">The sequence shown here is derived from an EMBL/GenBank/DDBJ whole genome shotgun (WGS) entry which is preliminary data.</text>
</comment>
<proteinExistence type="predicted"/>
<gene>
    <name evidence="3" type="ORF">Zmor_027461</name>
</gene>
<evidence type="ECO:0000313" key="4">
    <source>
        <dbReference type="Proteomes" id="UP001168821"/>
    </source>
</evidence>
<feature type="chain" id="PRO_5041440066" description="Apple domain-containing protein" evidence="1">
    <location>
        <begin position="23"/>
        <end position="279"/>
    </location>
</feature>
<dbReference type="PROSITE" id="PS50948">
    <property type="entry name" value="PAN"/>
    <property type="match status" value="1"/>
</dbReference>
<evidence type="ECO:0000259" key="2">
    <source>
        <dbReference type="PROSITE" id="PS50948"/>
    </source>
</evidence>
<keyword evidence="1" id="KW-0732">Signal</keyword>
<name>A0AA38M1Z7_9CUCU</name>